<organism evidence="1 2">
    <name type="scientific">Mola mola</name>
    <name type="common">Ocean sunfish</name>
    <name type="synonym">Tetraodon mola</name>
    <dbReference type="NCBI Taxonomy" id="94237"/>
    <lineage>
        <taxon>Eukaryota</taxon>
        <taxon>Metazoa</taxon>
        <taxon>Chordata</taxon>
        <taxon>Craniata</taxon>
        <taxon>Vertebrata</taxon>
        <taxon>Euteleostomi</taxon>
        <taxon>Actinopterygii</taxon>
        <taxon>Neopterygii</taxon>
        <taxon>Teleostei</taxon>
        <taxon>Neoteleostei</taxon>
        <taxon>Acanthomorphata</taxon>
        <taxon>Eupercaria</taxon>
        <taxon>Tetraodontiformes</taxon>
        <taxon>Molidae</taxon>
        <taxon>Mola</taxon>
    </lineage>
</organism>
<reference evidence="1" key="1">
    <citation type="submission" date="2025-08" db="UniProtKB">
        <authorList>
            <consortium name="Ensembl"/>
        </authorList>
    </citation>
    <scope>IDENTIFICATION</scope>
</reference>
<dbReference type="STRING" id="94237.ENSMMOP00000007001"/>
<sequence length="115" mass="12738">MTLFSGNVFQGDIHAPYVDDLLIAFPTREHPGGLSASSHISWTLEAEESFVNLKNDLQTTPTLDGRITSVLLQRHGFHLKPVALPHCLHADAAAEKAVLALRDFVVFFWSHSFSI</sequence>
<dbReference type="Proteomes" id="UP000261620">
    <property type="component" value="Unplaced"/>
</dbReference>
<evidence type="ECO:0000313" key="2">
    <source>
        <dbReference type="Proteomes" id="UP000261620"/>
    </source>
</evidence>
<dbReference type="AlphaFoldDB" id="A0A3Q3VVQ3"/>
<name>A0A3Q3VVQ3_MOLML</name>
<accession>A0A3Q3VVQ3</accession>
<dbReference type="Ensembl" id="ENSMMOT00000007132.1">
    <property type="protein sequence ID" value="ENSMMOP00000007001.1"/>
    <property type="gene ID" value="ENSMMOG00000005442.1"/>
</dbReference>
<evidence type="ECO:0000313" key="1">
    <source>
        <dbReference type="Ensembl" id="ENSMMOP00000007001.1"/>
    </source>
</evidence>
<keyword evidence="2" id="KW-1185">Reference proteome</keyword>
<protein>
    <submittedName>
        <fullName evidence="1">Uncharacterized protein</fullName>
    </submittedName>
</protein>
<proteinExistence type="predicted"/>
<reference evidence="1" key="2">
    <citation type="submission" date="2025-09" db="UniProtKB">
        <authorList>
            <consortium name="Ensembl"/>
        </authorList>
    </citation>
    <scope>IDENTIFICATION</scope>
</reference>